<protein>
    <recommendedName>
        <fullName evidence="1">DUF397 domain-containing protein</fullName>
    </recommendedName>
</protein>
<keyword evidence="3" id="KW-1185">Reference proteome</keyword>
<evidence type="ECO:0000313" key="2">
    <source>
        <dbReference type="EMBL" id="GAA4227296.1"/>
    </source>
</evidence>
<accession>A0ABP8BV68</accession>
<evidence type="ECO:0000313" key="3">
    <source>
        <dbReference type="Proteomes" id="UP001501710"/>
    </source>
</evidence>
<gene>
    <name evidence="2" type="ORF">GCM10022254_14630</name>
</gene>
<dbReference type="EMBL" id="BAABAS010000004">
    <property type="protein sequence ID" value="GAA4227296.1"/>
    <property type="molecule type" value="Genomic_DNA"/>
</dbReference>
<proteinExistence type="predicted"/>
<dbReference type="RefSeq" id="WP_344891734.1">
    <property type="nucleotide sequence ID" value="NZ_BAABAS010000004.1"/>
</dbReference>
<name>A0ABP8BV68_9ACTN</name>
<comment type="caution">
    <text evidence="2">The sequence shown here is derived from an EMBL/GenBank/DDBJ whole genome shotgun (WGS) entry which is preliminary data.</text>
</comment>
<organism evidence="2 3">
    <name type="scientific">Actinomadura meridiana</name>
    <dbReference type="NCBI Taxonomy" id="559626"/>
    <lineage>
        <taxon>Bacteria</taxon>
        <taxon>Bacillati</taxon>
        <taxon>Actinomycetota</taxon>
        <taxon>Actinomycetes</taxon>
        <taxon>Streptosporangiales</taxon>
        <taxon>Thermomonosporaceae</taxon>
        <taxon>Actinomadura</taxon>
    </lineage>
</organism>
<feature type="domain" description="DUF397" evidence="1">
    <location>
        <begin position="10"/>
        <end position="64"/>
    </location>
</feature>
<dbReference type="Pfam" id="PF04149">
    <property type="entry name" value="DUF397"/>
    <property type="match status" value="1"/>
</dbReference>
<sequence>MSMPPTQYTTWRKSSYSTQDPTECVELGVRADGQGFGARDSTDPVGPMLAFTKAEWRVFLDEVKRGTHDLA</sequence>
<reference evidence="3" key="1">
    <citation type="journal article" date="2019" name="Int. J. Syst. Evol. Microbiol.">
        <title>The Global Catalogue of Microorganisms (GCM) 10K type strain sequencing project: providing services to taxonomists for standard genome sequencing and annotation.</title>
        <authorList>
            <consortium name="The Broad Institute Genomics Platform"/>
            <consortium name="The Broad Institute Genome Sequencing Center for Infectious Disease"/>
            <person name="Wu L."/>
            <person name="Ma J."/>
        </authorList>
    </citation>
    <scope>NUCLEOTIDE SEQUENCE [LARGE SCALE GENOMIC DNA]</scope>
    <source>
        <strain evidence="3">JCM 17440</strain>
    </source>
</reference>
<evidence type="ECO:0000259" key="1">
    <source>
        <dbReference type="Pfam" id="PF04149"/>
    </source>
</evidence>
<dbReference type="Proteomes" id="UP001501710">
    <property type="component" value="Unassembled WGS sequence"/>
</dbReference>
<dbReference type="InterPro" id="IPR007278">
    <property type="entry name" value="DUF397"/>
</dbReference>